<dbReference type="PANTHER" id="PTHR11236:SF49">
    <property type="entry name" value="ANTHRANILATE SYNTHASE COMPONENT 1"/>
    <property type="match status" value="1"/>
</dbReference>
<dbReference type="Proteomes" id="UP001501447">
    <property type="component" value="Unassembled WGS sequence"/>
</dbReference>
<dbReference type="InterPro" id="IPR029062">
    <property type="entry name" value="Class_I_gatase-like"/>
</dbReference>
<feature type="domain" description="Chorismate-utilising enzyme C-terminal" evidence="7">
    <location>
        <begin position="132"/>
        <end position="390"/>
    </location>
</feature>
<comment type="catalytic activity">
    <reaction evidence="4">
        <text>chorismate + L-glutamine = anthranilate + pyruvate + L-glutamate + H(+)</text>
        <dbReference type="Rhea" id="RHEA:21732"/>
        <dbReference type="ChEBI" id="CHEBI:15361"/>
        <dbReference type="ChEBI" id="CHEBI:15378"/>
        <dbReference type="ChEBI" id="CHEBI:16567"/>
        <dbReference type="ChEBI" id="CHEBI:29748"/>
        <dbReference type="ChEBI" id="CHEBI:29985"/>
        <dbReference type="ChEBI" id="CHEBI:58359"/>
        <dbReference type="EC" id="4.1.3.27"/>
    </reaction>
</comment>
<comment type="caution">
    <text evidence="8">The sequence shown here is derived from an EMBL/GenBank/DDBJ whole genome shotgun (WGS) entry which is preliminary data.</text>
</comment>
<gene>
    <name evidence="8" type="ORF">GCM10009863_23160</name>
</gene>
<evidence type="ECO:0000256" key="5">
    <source>
        <dbReference type="SAM" id="MobiDB-lite"/>
    </source>
</evidence>
<accession>A0ABN3PZ91</accession>
<dbReference type="CDD" id="cd01743">
    <property type="entry name" value="GATase1_Anthranilate_Synthase"/>
    <property type="match status" value="1"/>
</dbReference>
<feature type="region of interest" description="Disordered" evidence="5">
    <location>
        <begin position="482"/>
        <end position="506"/>
    </location>
</feature>
<dbReference type="Pfam" id="PF00425">
    <property type="entry name" value="Chorismate_bind"/>
    <property type="match status" value="1"/>
</dbReference>
<evidence type="ECO:0000313" key="8">
    <source>
        <dbReference type="EMBL" id="GAA2609048.1"/>
    </source>
</evidence>
<protein>
    <recommendedName>
        <fullName evidence="1">anthranilate synthase</fullName>
        <ecNumber evidence="1">4.1.3.27</ecNumber>
    </recommendedName>
</protein>
<dbReference type="InterPro" id="IPR005801">
    <property type="entry name" value="ADC_synthase"/>
</dbReference>
<dbReference type="Gene3D" id="3.60.120.10">
    <property type="entry name" value="Anthranilate synthase"/>
    <property type="match status" value="1"/>
</dbReference>
<dbReference type="InterPro" id="IPR015890">
    <property type="entry name" value="Chorismate_C"/>
</dbReference>
<evidence type="ECO:0000256" key="3">
    <source>
        <dbReference type="ARBA" id="ARBA00023239"/>
    </source>
</evidence>
<evidence type="ECO:0000313" key="9">
    <source>
        <dbReference type="Proteomes" id="UP001501447"/>
    </source>
</evidence>
<dbReference type="PRINTS" id="PR00097">
    <property type="entry name" value="ANTSNTHASEII"/>
</dbReference>
<dbReference type="EC" id="4.1.3.27" evidence="1"/>
<dbReference type="InterPro" id="IPR017926">
    <property type="entry name" value="GATASE"/>
</dbReference>
<organism evidence="8 9">
    <name type="scientific">Streptomyces axinellae</name>
    <dbReference type="NCBI Taxonomy" id="552788"/>
    <lineage>
        <taxon>Bacteria</taxon>
        <taxon>Bacillati</taxon>
        <taxon>Actinomycetota</taxon>
        <taxon>Actinomycetes</taxon>
        <taxon>Kitasatosporales</taxon>
        <taxon>Streptomycetaceae</taxon>
        <taxon>Streptomyces</taxon>
    </lineage>
</organism>
<feature type="region of interest" description="Disordered" evidence="5">
    <location>
        <begin position="406"/>
        <end position="454"/>
    </location>
</feature>
<dbReference type="PRINTS" id="PR00096">
    <property type="entry name" value="GATASE"/>
</dbReference>
<dbReference type="SUPFAM" id="SSF52317">
    <property type="entry name" value="Class I glutamine amidotransferase-like"/>
    <property type="match status" value="1"/>
</dbReference>
<dbReference type="PROSITE" id="PS51273">
    <property type="entry name" value="GATASE_TYPE_1"/>
    <property type="match status" value="1"/>
</dbReference>
<sequence length="722" mass="76999">MSVPAAAGAPRAASEAGIERILGPDPGPFALLWRPAVHGQDTVEVLTGPVRELRELSELSWHRTGNPRSRAVLALLPFRQIAERGFDCHDGKEPVLAMLVEQRADTPAQGLLPLLERLPLGEAEAAFDLDDAEYAACVRRVVDEEIATGAGANFVIRRTLSAKLPGYSHLSALAMFGRLLRQEAGAYWTFVIHTGERTFVGATPERHVCLNGGRAVMNPISGTYRHPATGAELEGLVSFLADRKETDELSMVVDEELKMMAGVCARGARLRGPYLKMMARLSHTEYLLEGESDRDPVDILRATMFAPTVTGSPLENACRVITRHERDSRGYYSGVAALIETDHLQRPVLDSSILIRTADIDSAGTLRLSVGATLVRHSDPASEAAETRAKAAGLLDATGLRLAGETELPVSAPGRVPRPTPVRVPSPSPSSPEGERGAGVEEAGTGELPSPPRMRPAHALLAGHPRIREALERRNAPLAGFWLADTPRPDNTRRADGTRRAGRSAPAQPLLGLDTLVVDAEDTFTGMLAIQLRALGARTTVLPYGQAAAQQRGGGRDLVVVGPGPGDPRDEEDPRIRTVSGIVERLLAGNTAFVAVCLGHQLLARRLGFEVAPRALPHQGLQKEIDFFGRAESVGFYNSYAARATAPQVSCPGVPGEVLVSRDPHTGDIHGLRGSGFSSAQFHPESVLTRNGIDLVAGLATSALAGRPAAGGRTTDDARRSA</sequence>
<proteinExistence type="predicted"/>
<evidence type="ECO:0000259" key="6">
    <source>
        <dbReference type="Pfam" id="PF00117"/>
    </source>
</evidence>
<evidence type="ECO:0000259" key="7">
    <source>
        <dbReference type="Pfam" id="PF00425"/>
    </source>
</evidence>
<dbReference type="EMBL" id="BAAARJ010000006">
    <property type="protein sequence ID" value="GAA2609048.1"/>
    <property type="molecule type" value="Genomic_DNA"/>
</dbReference>
<evidence type="ECO:0000256" key="1">
    <source>
        <dbReference type="ARBA" id="ARBA00012266"/>
    </source>
</evidence>
<name>A0ABN3PZ91_9ACTN</name>
<keyword evidence="9" id="KW-1185">Reference proteome</keyword>
<evidence type="ECO:0000256" key="2">
    <source>
        <dbReference type="ARBA" id="ARBA00022962"/>
    </source>
</evidence>
<feature type="domain" description="Glutamine amidotransferase" evidence="6">
    <location>
        <begin position="516"/>
        <end position="696"/>
    </location>
</feature>
<dbReference type="Gene3D" id="3.40.50.880">
    <property type="match status" value="1"/>
</dbReference>
<dbReference type="InterPro" id="IPR019999">
    <property type="entry name" value="Anth_synth_I-like"/>
</dbReference>
<keyword evidence="3" id="KW-0456">Lyase</keyword>
<reference evidence="8 9" key="1">
    <citation type="journal article" date="2019" name="Int. J. Syst. Evol. Microbiol.">
        <title>The Global Catalogue of Microorganisms (GCM) 10K type strain sequencing project: providing services to taxonomists for standard genome sequencing and annotation.</title>
        <authorList>
            <consortium name="The Broad Institute Genomics Platform"/>
            <consortium name="The Broad Institute Genome Sequencing Center for Infectious Disease"/>
            <person name="Wu L."/>
            <person name="Ma J."/>
        </authorList>
    </citation>
    <scope>NUCLEOTIDE SEQUENCE [LARGE SCALE GENOMIC DNA]</scope>
    <source>
        <strain evidence="8 9">JCM 16373</strain>
    </source>
</reference>
<evidence type="ECO:0000256" key="4">
    <source>
        <dbReference type="ARBA" id="ARBA00047683"/>
    </source>
</evidence>
<dbReference type="SUPFAM" id="SSF56322">
    <property type="entry name" value="ADC synthase"/>
    <property type="match status" value="1"/>
</dbReference>
<feature type="compositionally biased region" description="Pro residues" evidence="5">
    <location>
        <begin position="416"/>
        <end position="430"/>
    </location>
</feature>
<dbReference type="PANTHER" id="PTHR11236">
    <property type="entry name" value="AMINOBENZOATE/ANTHRANILATE SYNTHASE"/>
    <property type="match status" value="1"/>
</dbReference>
<dbReference type="Pfam" id="PF00117">
    <property type="entry name" value="GATase"/>
    <property type="match status" value="1"/>
</dbReference>
<keyword evidence="2" id="KW-0315">Glutamine amidotransferase</keyword>
<feature type="compositionally biased region" description="Basic and acidic residues" evidence="5">
    <location>
        <begin position="487"/>
        <end position="499"/>
    </location>
</feature>
<dbReference type="InterPro" id="IPR006221">
    <property type="entry name" value="TrpG/PapA_dom"/>
</dbReference>